<dbReference type="PANTHER" id="PTHR28035">
    <property type="entry name" value="MITOCHONDRIAL DISTRIBUTION AND MORPHOLOGY PROTEIN 10"/>
    <property type="match status" value="1"/>
</dbReference>
<dbReference type="InterPro" id="IPR027539">
    <property type="entry name" value="Mdm10"/>
</dbReference>
<dbReference type="GO" id="GO:0015914">
    <property type="term" value="P:phospholipid transport"/>
    <property type="evidence" value="ECO:0007669"/>
    <property type="project" value="TreeGrafter"/>
</dbReference>
<protein>
    <recommendedName>
        <fullName evidence="8">Mitochondrial distribution and morphology protein 10</fullName>
    </recommendedName>
</protein>
<dbReference type="EMBL" id="LXPE01000019">
    <property type="protein sequence ID" value="OBA26366.1"/>
    <property type="molecule type" value="Genomic_DNA"/>
</dbReference>
<dbReference type="PANTHER" id="PTHR28035:SF1">
    <property type="entry name" value="MITOCHONDRIAL DISTRIBUTION AND MORPHOLOGY PROTEIN 10"/>
    <property type="match status" value="1"/>
</dbReference>
<keyword evidence="5" id="KW-0472">Membrane</keyword>
<dbReference type="GO" id="GO:0051654">
    <property type="term" value="P:establishment of mitochondrion localization"/>
    <property type="evidence" value="ECO:0007669"/>
    <property type="project" value="TreeGrafter"/>
</dbReference>
<dbReference type="Proteomes" id="UP000092321">
    <property type="component" value="Unassembled WGS sequence"/>
</dbReference>
<evidence type="ECO:0000256" key="3">
    <source>
        <dbReference type="ARBA" id="ARBA00022787"/>
    </source>
</evidence>
<dbReference type="GO" id="GO:1990456">
    <property type="term" value="P:mitochondrion-endoplasmic reticulum membrane tethering"/>
    <property type="evidence" value="ECO:0007669"/>
    <property type="project" value="TreeGrafter"/>
</dbReference>
<evidence type="ECO:0000313" key="6">
    <source>
        <dbReference type="EMBL" id="OBA26366.1"/>
    </source>
</evidence>
<name>A0A1B7TC95_9ASCO</name>
<dbReference type="GO" id="GO:0045040">
    <property type="term" value="P:protein insertion into mitochondrial outer membrane"/>
    <property type="evidence" value="ECO:0007669"/>
    <property type="project" value="TreeGrafter"/>
</dbReference>
<accession>A0A1B7TC95</accession>
<keyword evidence="1" id="KW-1134">Transmembrane beta strand</keyword>
<evidence type="ECO:0000313" key="7">
    <source>
        <dbReference type="Proteomes" id="UP000092321"/>
    </source>
</evidence>
<comment type="caution">
    <text evidence="6">The sequence shown here is derived from an EMBL/GenBank/DDBJ whole genome shotgun (WGS) entry which is preliminary data.</text>
</comment>
<proteinExistence type="predicted"/>
<evidence type="ECO:0000256" key="1">
    <source>
        <dbReference type="ARBA" id="ARBA00022452"/>
    </source>
</evidence>
<evidence type="ECO:0000256" key="5">
    <source>
        <dbReference type="ARBA" id="ARBA00023136"/>
    </source>
</evidence>
<keyword evidence="2" id="KW-0812">Transmembrane</keyword>
<sequence>MDSYLEDILFLYNRDTHWDETFTYSYIIKTTNDLIRFNIPSTPFKLSLSAKTTENSNTFSNFDIFKSQFKNQQLQGHISYIIYNVNESIEVLKQKNRHNNNNNNIMNQDSDINPIIKINQSFKKSLHINDYIKNFSDYYKDLLIGNQNNEVPNSYDYLRTKSYKNSRFLYGKMLFTGDNTGRSITSGMYIKQLSLNTRLMMKFQSDSTTQSLHSTSSLQFQNANKFMELTYNTTETLIGFKLLKKLWNNPIEKSCFKLGFEVWHGFKNFTPHSSISFQYDTVSSQQGKPLNFSMDINPLLGHLIVTFGMWENLHHYDSIHRKRSGMFSHFFLNVYSLKSKLNIGYQYKQLKVAVNFTDRYLRFKHGLQLSDKFTLSFGAVMQLDSDLLNNINPLDNMLNYGLELKYIG</sequence>
<evidence type="ECO:0008006" key="8">
    <source>
        <dbReference type="Google" id="ProtNLM"/>
    </source>
</evidence>
<keyword evidence="4" id="KW-0496">Mitochondrion</keyword>
<dbReference type="GO" id="GO:0032865">
    <property type="term" value="C:ERMES complex"/>
    <property type="evidence" value="ECO:0007669"/>
    <property type="project" value="InterPro"/>
</dbReference>
<dbReference type="OrthoDB" id="2103793at2759"/>
<dbReference type="AlphaFoldDB" id="A0A1B7TC95"/>
<dbReference type="Pfam" id="PF12519">
    <property type="entry name" value="MDM10"/>
    <property type="match status" value="1"/>
</dbReference>
<keyword evidence="3" id="KW-1000">Mitochondrion outer membrane</keyword>
<organism evidence="6 7">
    <name type="scientific">Hanseniaspora valbyensis NRRL Y-1626</name>
    <dbReference type="NCBI Taxonomy" id="766949"/>
    <lineage>
        <taxon>Eukaryota</taxon>
        <taxon>Fungi</taxon>
        <taxon>Dikarya</taxon>
        <taxon>Ascomycota</taxon>
        <taxon>Saccharomycotina</taxon>
        <taxon>Saccharomycetes</taxon>
        <taxon>Saccharomycodales</taxon>
        <taxon>Saccharomycodaceae</taxon>
        <taxon>Hanseniaspora</taxon>
    </lineage>
</organism>
<dbReference type="GO" id="GO:0070096">
    <property type="term" value="P:mitochondrial outer membrane translocase complex assembly"/>
    <property type="evidence" value="ECO:0007669"/>
    <property type="project" value="TreeGrafter"/>
</dbReference>
<evidence type="ECO:0000256" key="4">
    <source>
        <dbReference type="ARBA" id="ARBA00023128"/>
    </source>
</evidence>
<keyword evidence="7" id="KW-1185">Reference proteome</keyword>
<gene>
    <name evidence="6" type="ORF">HANVADRAFT_56538</name>
</gene>
<reference evidence="7" key="1">
    <citation type="journal article" date="2016" name="Proc. Natl. Acad. Sci. U.S.A.">
        <title>Comparative genomics of biotechnologically important yeasts.</title>
        <authorList>
            <person name="Riley R."/>
            <person name="Haridas S."/>
            <person name="Wolfe K.H."/>
            <person name="Lopes M.R."/>
            <person name="Hittinger C.T."/>
            <person name="Goeker M."/>
            <person name="Salamov A.A."/>
            <person name="Wisecaver J.H."/>
            <person name="Long T.M."/>
            <person name="Calvey C.H."/>
            <person name="Aerts A.L."/>
            <person name="Barry K.W."/>
            <person name="Choi C."/>
            <person name="Clum A."/>
            <person name="Coughlan A.Y."/>
            <person name="Deshpande S."/>
            <person name="Douglass A.P."/>
            <person name="Hanson S.J."/>
            <person name="Klenk H.-P."/>
            <person name="LaButti K.M."/>
            <person name="Lapidus A."/>
            <person name="Lindquist E.A."/>
            <person name="Lipzen A.M."/>
            <person name="Meier-Kolthoff J.P."/>
            <person name="Ohm R.A."/>
            <person name="Otillar R.P."/>
            <person name="Pangilinan J.L."/>
            <person name="Peng Y."/>
            <person name="Rokas A."/>
            <person name="Rosa C.A."/>
            <person name="Scheuner C."/>
            <person name="Sibirny A.A."/>
            <person name="Slot J.C."/>
            <person name="Stielow J.B."/>
            <person name="Sun H."/>
            <person name="Kurtzman C.P."/>
            <person name="Blackwell M."/>
            <person name="Grigoriev I.V."/>
            <person name="Jeffries T.W."/>
        </authorList>
    </citation>
    <scope>NUCLEOTIDE SEQUENCE [LARGE SCALE GENOMIC DNA]</scope>
    <source>
        <strain evidence="7">NRRL Y-1626</strain>
    </source>
</reference>
<evidence type="ECO:0000256" key="2">
    <source>
        <dbReference type="ARBA" id="ARBA00022692"/>
    </source>
</evidence>
<dbReference type="GO" id="GO:0001401">
    <property type="term" value="C:SAM complex"/>
    <property type="evidence" value="ECO:0007669"/>
    <property type="project" value="TreeGrafter"/>
</dbReference>